<dbReference type="AlphaFoldDB" id="A0A0G4K2V9"/>
<evidence type="ECO:0000313" key="2">
    <source>
        <dbReference type="Proteomes" id="UP000044377"/>
    </source>
</evidence>
<accession>A0A0G4K2V9</accession>
<keyword evidence="2" id="KW-1185">Reference proteome</keyword>
<reference evidence="2" key="1">
    <citation type="submission" date="2015-01" db="EMBL/GenBank/DDBJ databases">
        <authorList>
            <person name="Paterson Steve"/>
        </authorList>
    </citation>
    <scope>NUCLEOTIDE SEQUENCE [LARGE SCALE GENOMIC DNA]</scope>
    <source>
        <strain evidence="2">OBR1</strain>
    </source>
</reference>
<sequence length="59" mass="6841">MQIGAFFRHCTLLDNYRSAIHNIADRDYPARMTILYAMSGRINVTPAIPLHRRRRLANA</sequence>
<name>A0A0G4K2V9_9GAMM</name>
<protein>
    <submittedName>
        <fullName evidence="1">Uncharacterized protein</fullName>
    </submittedName>
</protein>
<dbReference type="Proteomes" id="UP000044377">
    <property type="component" value="Unassembled WGS sequence"/>
</dbReference>
<proteinExistence type="predicted"/>
<evidence type="ECO:0000313" key="1">
    <source>
        <dbReference type="EMBL" id="CPR21247.1"/>
    </source>
</evidence>
<gene>
    <name evidence="1" type="ORF">BN1221_04778</name>
</gene>
<organism evidence="1 2">
    <name type="scientific">Brenneria goodwinii</name>
    <dbReference type="NCBI Taxonomy" id="1109412"/>
    <lineage>
        <taxon>Bacteria</taxon>
        <taxon>Pseudomonadati</taxon>
        <taxon>Pseudomonadota</taxon>
        <taxon>Gammaproteobacteria</taxon>
        <taxon>Enterobacterales</taxon>
        <taxon>Pectobacteriaceae</taxon>
        <taxon>Brenneria</taxon>
    </lineage>
</organism>
<dbReference type="EMBL" id="CGIG01000001">
    <property type="protein sequence ID" value="CPR21247.1"/>
    <property type="molecule type" value="Genomic_DNA"/>
</dbReference>